<dbReference type="Gene3D" id="3.40.50.720">
    <property type="entry name" value="NAD(P)-binding Rossmann-like Domain"/>
    <property type="match status" value="1"/>
</dbReference>
<dbReference type="PANTHER" id="PTHR43833:SF7">
    <property type="entry name" value="KTR SYSTEM POTASSIUM UPTAKE PROTEIN C"/>
    <property type="match status" value="1"/>
</dbReference>
<dbReference type="InterPro" id="IPR003148">
    <property type="entry name" value="RCK_N"/>
</dbReference>
<gene>
    <name evidence="2" type="ORF">UREOM_3050</name>
</gene>
<evidence type="ECO:0000313" key="3">
    <source>
        <dbReference type="Proteomes" id="UP001449582"/>
    </source>
</evidence>
<dbReference type="PROSITE" id="PS51201">
    <property type="entry name" value="RCK_N"/>
    <property type="match status" value="1"/>
</dbReference>
<dbReference type="SUPFAM" id="SSF51735">
    <property type="entry name" value="NAD(P)-binding Rossmann-fold domains"/>
    <property type="match status" value="1"/>
</dbReference>
<dbReference type="EMBL" id="BAABQM010000002">
    <property type="protein sequence ID" value="GAA5414594.1"/>
    <property type="molecule type" value="Genomic_DNA"/>
</dbReference>
<proteinExistence type="predicted"/>
<protein>
    <submittedName>
        <fullName evidence="2">TrkA family potassium uptake protein</fullName>
    </submittedName>
</protein>
<dbReference type="Proteomes" id="UP001449582">
    <property type="component" value="Unassembled WGS sequence"/>
</dbReference>
<reference evidence="2" key="1">
    <citation type="submission" date="2024-02" db="EMBL/GenBank/DDBJ databases">
        <title>Draft genome sequence of new strains in genus Ureaplasma.</title>
        <authorList>
            <person name="Nakajima Y."/>
            <person name="Segawa T."/>
        </authorList>
    </citation>
    <scope>NUCLEOTIDE SEQUENCE [LARGE SCALE GENOMIC DNA]</scope>
    <source>
        <strain evidence="2">OM1</strain>
    </source>
</reference>
<keyword evidence="3" id="KW-1185">Reference proteome</keyword>
<dbReference type="RefSeq" id="WP_353289758.1">
    <property type="nucleotide sequence ID" value="NZ_BAABQM010000002.1"/>
</dbReference>
<name>A0ABP9UAU5_9BACT</name>
<sequence length="223" mass="25108">MQKKEFCIIGVENFSKEVATSLANAGAKVVLIDNDQEKVDMLSTQFEFVYKADATNLTALEDINISEFDQVIVGVSSMEDSILIVSNLRQLKVRNIIAKVRNEVQKRVLSILTDNKIRIIWPEETMAEFTSFRLIHDIDLNISMFDDGVSIIKIPVTNPKLFQVDIKDFELKSQYLTNIIMINRGTEVIFPVSSQTKLLNGDIVTLACKSGTTENVVALFTKK</sequence>
<dbReference type="Gene3D" id="3.30.70.1450">
    <property type="entry name" value="Regulator of K+ conductance, C-terminal domain"/>
    <property type="match status" value="1"/>
</dbReference>
<evidence type="ECO:0000259" key="1">
    <source>
        <dbReference type="PROSITE" id="PS51201"/>
    </source>
</evidence>
<dbReference type="InterPro" id="IPR036721">
    <property type="entry name" value="RCK_C_sf"/>
</dbReference>
<dbReference type="Pfam" id="PF02254">
    <property type="entry name" value="TrkA_N"/>
    <property type="match status" value="1"/>
</dbReference>
<organism evidence="2 3">
    <name type="scientific">Ureaplasma ceti</name>
    <dbReference type="NCBI Taxonomy" id="3119530"/>
    <lineage>
        <taxon>Bacteria</taxon>
        <taxon>Bacillati</taxon>
        <taxon>Mycoplasmatota</taxon>
        <taxon>Mycoplasmoidales</taxon>
        <taxon>Mycoplasmoidaceae</taxon>
        <taxon>Ureaplasma</taxon>
    </lineage>
</organism>
<dbReference type="InterPro" id="IPR050721">
    <property type="entry name" value="Trk_Ktr_HKT_K-transport"/>
</dbReference>
<accession>A0ABP9UAU5</accession>
<comment type="caution">
    <text evidence="2">The sequence shown here is derived from an EMBL/GenBank/DDBJ whole genome shotgun (WGS) entry which is preliminary data.</text>
</comment>
<evidence type="ECO:0000313" key="2">
    <source>
        <dbReference type="EMBL" id="GAA5414594.1"/>
    </source>
</evidence>
<dbReference type="SUPFAM" id="SSF116726">
    <property type="entry name" value="TrkA C-terminal domain-like"/>
    <property type="match status" value="1"/>
</dbReference>
<dbReference type="InterPro" id="IPR036291">
    <property type="entry name" value="NAD(P)-bd_dom_sf"/>
</dbReference>
<feature type="domain" description="RCK N-terminal" evidence="1">
    <location>
        <begin position="3"/>
        <end position="117"/>
    </location>
</feature>
<dbReference type="PANTHER" id="PTHR43833">
    <property type="entry name" value="POTASSIUM CHANNEL PROTEIN 2-RELATED-RELATED"/>
    <property type="match status" value="1"/>
</dbReference>